<feature type="binding site" evidence="5">
    <location>
        <position position="190"/>
    </location>
    <ligand>
        <name>Mg(2+)</name>
        <dbReference type="ChEBI" id="CHEBI:18420"/>
        <label>1</label>
    </ligand>
</feature>
<keyword evidence="5" id="KW-0464">Manganese</keyword>
<dbReference type="EMBL" id="CZPT02001910">
    <property type="protein sequence ID" value="SCU72810.1"/>
    <property type="molecule type" value="Genomic_DNA"/>
</dbReference>
<keyword evidence="9" id="KW-1185">Reference proteome</keyword>
<evidence type="ECO:0000256" key="6">
    <source>
        <dbReference type="PIRSR" id="PIRSR604808-3"/>
    </source>
</evidence>
<keyword evidence="3" id="KW-0378">Hydrolase</keyword>
<evidence type="ECO:0000256" key="1">
    <source>
        <dbReference type="ARBA" id="ARBA00007092"/>
    </source>
</evidence>
<dbReference type="EC" id="4.2.99.18" evidence="8"/>
<feature type="binding site" evidence="5">
    <location>
        <position position="41"/>
    </location>
    <ligand>
        <name>Mg(2+)</name>
        <dbReference type="ChEBI" id="CHEBI:18420"/>
        <label>1</label>
    </ligand>
</feature>
<comment type="similarity">
    <text evidence="1">Belongs to the DNA repair enzymes AP/ExoA family.</text>
</comment>
<dbReference type="SUPFAM" id="SSF56219">
    <property type="entry name" value="DNase I-like"/>
    <property type="match status" value="1"/>
</dbReference>
<keyword evidence="8" id="KW-0456">Lyase</keyword>
<dbReference type="GO" id="GO:0006284">
    <property type="term" value="P:base-excision repair"/>
    <property type="evidence" value="ECO:0007669"/>
    <property type="project" value="TreeGrafter"/>
</dbReference>
<accession>A0A1G4IJU1</accession>
<dbReference type="PANTHER" id="PTHR22748:SF28">
    <property type="entry name" value="OR APYRIMIDINIC SITE) LYASE, PUTATIVE-RELATED"/>
    <property type="match status" value="1"/>
</dbReference>
<dbReference type="InterPro" id="IPR005135">
    <property type="entry name" value="Endo/exonuclease/phosphatase"/>
</dbReference>
<dbReference type="Pfam" id="PF03372">
    <property type="entry name" value="Exo_endo_phos"/>
    <property type="match status" value="1"/>
</dbReference>
<evidence type="ECO:0000256" key="5">
    <source>
        <dbReference type="PIRSR" id="PIRSR604808-2"/>
    </source>
</evidence>
<dbReference type="InterPro" id="IPR020847">
    <property type="entry name" value="AP_endonuclease_F1_BS"/>
</dbReference>
<evidence type="ECO:0000313" key="8">
    <source>
        <dbReference type="EMBL" id="SCU72810.1"/>
    </source>
</evidence>
<dbReference type="GO" id="GO:0140078">
    <property type="term" value="F:class I DNA-(apurinic or apyrimidinic site) endonuclease activity"/>
    <property type="evidence" value="ECO:0007669"/>
    <property type="project" value="UniProtKB-EC"/>
</dbReference>
<protein>
    <submittedName>
        <fullName evidence="8">DNA-(Apurinic or apyrimidinic site) lyase, putative</fullName>
        <ecNumber evidence="8">4.2.99.18</ecNumber>
    </submittedName>
</protein>
<proteinExistence type="inferred from homology"/>
<dbReference type="Proteomes" id="UP000195570">
    <property type="component" value="Unassembled WGS sequence"/>
</dbReference>
<feature type="binding site" evidence="5">
    <location>
        <position position="188"/>
    </location>
    <ligand>
        <name>Mg(2+)</name>
        <dbReference type="ChEBI" id="CHEBI:18420"/>
        <label>1</label>
    </ligand>
</feature>
<dbReference type="GO" id="GO:0008081">
    <property type="term" value="F:phosphoric diester hydrolase activity"/>
    <property type="evidence" value="ECO:0007669"/>
    <property type="project" value="TreeGrafter"/>
</dbReference>
<dbReference type="GO" id="GO:0008311">
    <property type="term" value="F:double-stranded DNA 3'-5' DNA exonuclease activity"/>
    <property type="evidence" value="ECO:0007669"/>
    <property type="project" value="TreeGrafter"/>
</dbReference>
<feature type="site" description="Transition state stabilizer" evidence="6">
    <location>
        <position position="190"/>
    </location>
</feature>
<comment type="cofactor">
    <cofactor evidence="5">
        <name>Mg(2+)</name>
        <dbReference type="ChEBI" id="CHEBI:18420"/>
    </cofactor>
    <cofactor evidence="5">
        <name>Mn(2+)</name>
        <dbReference type="ChEBI" id="CHEBI:29035"/>
    </cofactor>
    <text evidence="5">Probably binds two magnesium or manganese ions per subunit.</text>
</comment>
<name>A0A1G4IJU1_TRYEQ</name>
<comment type="caution">
    <text evidence="8">The sequence shown here is derived from an EMBL/GenBank/DDBJ whole genome shotgun (WGS) entry which is preliminary data.</text>
</comment>
<dbReference type="PANTHER" id="PTHR22748">
    <property type="entry name" value="AP ENDONUCLEASE"/>
    <property type="match status" value="1"/>
</dbReference>
<dbReference type="GO" id="GO:0046872">
    <property type="term" value="F:metal ion binding"/>
    <property type="evidence" value="ECO:0007669"/>
    <property type="project" value="UniProtKB-KW"/>
</dbReference>
<feature type="binding site" evidence="5">
    <location>
        <position position="7"/>
    </location>
    <ligand>
        <name>Mg(2+)</name>
        <dbReference type="ChEBI" id="CHEBI:18420"/>
        <label>1</label>
    </ligand>
</feature>
<dbReference type="RefSeq" id="XP_067083270.1">
    <property type="nucleotide sequence ID" value="XM_067227169.1"/>
</dbReference>
<evidence type="ECO:0000256" key="2">
    <source>
        <dbReference type="ARBA" id="ARBA00022723"/>
    </source>
</evidence>
<gene>
    <name evidence="8" type="ORF">TEOVI_000439400</name>
</gene>
<dbReference type="GeneID" id="92378334"/>
<dbReference type="PROSITE" id="PS51435">
    <property type="entry name" value="AP_NUCLEASE_F1_4"/>
    <property type="match status" value="1"/>
</dbReference>
<organism evidence="8 9">
    <name type="scientific">Trypanosoma equiperdum</name>
    <dbReference type="NCBI Taxonomy" id="5694"/>
    <lineage>
        <taxon>Eukaryota</taxon>
        <taxon>Discoba</taxon>
        <taxon>Euglenozoa</taxon>
        <taxon>Kinetoplastea</taxon>
        <taxon>Metakinetoplastina</taxon>
        <taxon>Trypanosomatida</taxon>
        <taxon>Trypanosomatidae</taxon>
        <taxon>Trypanosoma</taxon>
    </lineage>
</organism>
<feature type="site" description="Important for catalytic activity" evidence="6">
    <location>
        <position position="413"/>
    </location>
</feature>
<dbReference type="PROSITE" id="PS00726">
    <property type="entry name" value="AP_NUCLEASE_F1_1"/>
    <property type="match status" value="1"/>
</dbReference>
<feature type="domain" description="Endonuclease/exonuclease/phosphatase" evidence="7">
    <location>
        <begin position="5"/>
        <end position="273"/>
    </location>
</feature>
<dbReference type="GO" id="GO:0003677">
    <property type="term" value="F:DNA binding"/>
    <property type="evidence" value="ECO:0007669"/>
    <property type="project" value="InterPro"/>
</dbReference>
<sequence>MFLISWNVAGWGSTARLIRSDFGTIAEFLRHTQADIVCLQEVKGSWQKLKDEPYAMGAGDGRPVSVEGWESFWSFSGRGQRGFNGVATFARKGLTWWCDSRPFIEADDKEGNSSPDASDKKTSTVEELHDEGRVLVTGHSAFVLVNTYVVNGRNSQRMAFKMRFLSCLKSLLARLKKENGKPVILVGDLNITFRAEDSHWSQRRLGFPSFMRLVHLARSLSNDEWKQSYPYIGQDTVCHLEGYIAEQTLQFLVDESDDPHPNDGRCARVDNLFSGLTKECKTTVTIDGNHLLQELVQKGRELKYHQNKGSGARVTLSELCEAGVTSVFASTLLRMQQTNHNRDIFVLVQYCGLPSHDEAGVEFMKELLVDLNLRDTMLVGLTPEALNDVCPCPYTCWDQSKNKRVVNEGNRIDYILIDASLAPKLAPCRDTENNVVRTLSEGIGHAGEDNGKKVVVDGCENTSSPFFSEFDGASHLLGVQRTAGHGAYPAAAMDGTGLPPLKKEARDLQFRGLPSTGLFVTPPQYSDHCGVCAYFPDLLLEPRPAKVKEIHPCLYRLPASLESFFQKRPRSE</sequence>
<dbReference type="InterPro" id="IPR036691">
    <property type="entry name" value="Endo/exonu/phosph_ase_sf"/>
</dbReference>
<dbReference type="FunFam" id="3.60.10.10:FF:000148">
    <property type="entry name" value="DNA-(Apurinic or apyrimidinic site) lyase,putative"/>
    <property type="match status" value="1"/>
</dbReference>
<dbReference type="Gene3D" id="3.60.10.10">
    <property type="entry name" value="Endonuclease/exonuclease/phosphatase"/>
    <property type="match status" value="2"/>
</dbReference>
<evidence type="ECO:0000256" key="3">
    <source>
        <dbReference type="ARBA" id="ARBA00022801"/>
    </source>
</evidence>
<keyword evidence="4 5" id="KW-0460">Magnesium</keyword>
<dbReference type="GO" id="GO:0005634">
    <property type="term" value="C:nucleus"/>
    <property type="evidence" value="ECO:0007669"/>
    <property type="project" value="TreeGrafter"/>
</dbReference>
<dbReference type="SMR" id="A0A1G4IJU1"/>
<evidence type="ECO:0000256" key="4">
    <source>
        <dbReference type="ARBA" id="ARBA00022842"/>
    </source>
</evidence>
<reference evidence="8" key="1">
    <citation type="submission" date="2016-09" db="EMBL/GenBank/DDBJ databases">
        <authorList>
            <person name="Hebert L."/>
            <person name="Moumen B."/>
        </authorList>
    </citation>
    <scope>NUCLEOTIDE SEQUENCE [LARGE SCALE GENOMIC DNA]</scope>
    <source>
        <strain evidence="8">OVI</strain>
    </source>
</reference>
<keyword evidence="2 5" id="KW-0479">Metal-binding</keyword>
<evidence type="ECO:0000259" key="7">
    <source>
        <dbReference type="Pfam" id="PF03372"/>
    </source>
</evidence>
<dbReference type="VEuPathDB" id="TriTrypDB:TEOVI_000439400"/>
<dbReference type="AlphaFoldDB" id="A0A1G4IJU1"/>
<dbReference type="InterPro" id="IPR004808">
    <property type="entry name" value="AP_endonuc_1"/>
</dbReference>
<evidence type="ECO:0000313" key="9">
    <source>
        <dbReference type="Proteomes" id="UP000195570"/>
    </source>
</evidence>